<evidence type="ECO:0000313" key="4">
    <source>
        <dbReference type="Proteomes" id="UP000324748"/>
    </source>
</evidence>
<sequence length="114" mass="13494">MMELLRCCRRPMHFSIKPWLPVKPLENSLKLVVQFKSMQNLSVLVLHSCFAIPSLLSTLCTAYLHKCEAYFELVSFLQMLKKENLHYLTLMLFVLLEYLKMSYNLKKSQDSKKF</sequence>
<dbReference type="EMBL" id="VSWC01000029">
    <property type="protein sequence ID" value="KAA1107692.1"/>
    <property type="molecule type" value="Genomic_DNA"/>
</dbReference>
<reference evidence="4 5" key="1">
    <citation type="submission" date="2019-05" db="EMBL/GenBank/DDBJ databases">
        <title>Emergence of the Ug99 lineage of the wheat stem rust pathogen through somatic hybridization.</title>
        <authorList>
            <person name="Li F."/>
            <person name="Upadhyaya N.M."/>
            <person name="Sperschneider J."/>
            <person name="Matny O."/>
            <person name="Nguyen-Phuc H."/>
            <person name="Mago R."/>
            <person name="Raley C."/>
            <person name="Miller M.E."/>
            <person name="Silverstein K.A.T."/>
            <person name="Henningsen E."/>
            <person name="Hirsch C.D."/>
            <person name="Visser B."/>
            <person name="Pretorius Z.A."/>
            <person name="Steffenson B.J."/>
            <person name="Schwessinger B."/>
            <person name="Dodds P.N."/>
            <person name="Figueroa M."/>
        </authorList>
    </citation>
    <scope>NUCLEOTIDE SEQUENCE [LARGE SCALE GENOMIC DNA]</scope>
    <source>
        <strain evidence="2">21-0</strain>
        <strain evidence="3 5">Ug99</strain>
    </source>
</reference>
<evidence type="ECO:0000256" key="1">
    <source>
        <dbReference type="SAM" id="Phobius"/>
    </source>
</evidence>
<dbReference type="Proteomes" id="UP000325313">
    <property type="component" value="Unassembled WGS sequence"/>
</dbReference>
<keyword evidence="4" id="KW-1185">Reference proteome</keyword>
<keyword evidence="1" id="KW-0472">Membrane</keyword>
<evidence type="ECO:0000313" key="5">
    <source>
        <dbReference type="Proteomes" id="UP000325313"/>
    </source>
</evidence>
<feature type="transmembrane region" description="Helical" evidence="1">
    <location>
        <begin position="44"/>
        <end position="65"/>
    </location>
</feature>
<keyword evidence="1" id="KW-0812">Transmembrane</keyword>
<feature type="transmembrane region" description="Helical" evidence="1">
    <location>
        <begin position="85"/>
        <end position="103"/>
    </location>
</feature>
<dbReference type="Proteomes" id="UP000324748">
    <property type="component" value="Unassembled WGS sequence"/>
</dbReference>
<protein>
    <submittedName>
        <fullName evidence="3">Uncharacterized protein</fullName>
    </submittedName>
</protein>
<name>A0A5B0RGE5_PUCGR</name>
<comment type="caution">
    <text evidence="3">The sequence shown here is derived from an EMBL/GenBank/DDBJ whole genome shotgun (WGS) entry which is preliminary data.</text>
</comment>
<gene>
    <name evidence="2" type="ORF">PGT21_022329</name>
    <name evidence="3" type="ORF">PGTUg99_004776</name>
</gene>
<evidence type="ECO:0000313" key="2">
    <source>
        <dbReference type="EMBL" id="KAA1107692.1"/>
    </source>
</evidence>
<organism evidence="3 5">
    <name type="scientific">Puccinia graminis f. sp. tritici</name>
    <dbReference type="NCBI Taxonomy" id="56615"/>
    <lineage>
        <taxon>Eukaryota</taxon>
        <taxon>Fungi</taxon>
        <taxon>Dikarya</taxon>
        <taxon>Basidiomycota</taxon>
        <taxon>Pucciniomycotina</taxon>
        <taxon>Pucciniomycetes</taxon>
        <taxon>Pucciniales</taxon>
        <taxon>Pucciniaceae</taxon>
        <taxon>Puccinia</taxon>
    </lineage>
</organism>
<accession>A0A5B0RGE5</accession>
<proteinExistence type="predicted"/>
<dbReference type="EMBL" id="VDEP01000203">
    <property type="protein sequence ID" value="KAA1124512.1"/>
    <property type="molecule type" value="Genomic_DNA"/>
</dbReference>
<keyword evidence="1" id="KW-1133">Transmembrane helix</keyword>
<evidence type="ECO:0000313" key="3">
    <source>
        <dbReference type="EMBL" id="KAA1124512.1"/>
    </source>
</evidence>
<dbReference type="AlphaFoldDB" id="A0A5B0RGE5"/>